<dbReference type="GO" id="GO:0031511">
    <property type="term" value="C:Mis6-Sim4 complex"/>
    <property type="evidence" value="ECO:0007669"/>
    <property type="project" value="TreeGrafter"/>
</dbReference>
<proteinExistence type="inferred from homology"/>
<dbReference type="CDD" id="cd23835">
    <property type="entry name" value="DRWD-N_CENP-O"/>
    <property type="match status" value="1"/>
</dbReference>
<comment type="similarity">
    <text evidence="3">Belongs to the CENP-O/MCM21 family.</text>
</comment>
<sequence length="375" mass="42384">MSLWMTPLPSSMSPAPHSSVPTPSPEKCQWLSYHSPQLCHPKFPKASSSVCLPSLPLKLPHVLALRICTGQTLFWIPQCTPLLILAWNLELVVLFLTGLLAHLEMLEMQAHEAAMKQQEKEQQEEKLARLKVRVEELRHQRDKLRAKVDLQEKQLEKEGVTTDPAQASPKAVLQWKIKSLQAMLQVFYLTGISGKLTRHGTCFCISTAYEGTYLDSYYLDLLTKSEVQIYRHSVPPFIPLEQIAKQYLQTDIRRFLSVLSDHLNAYAGRQYQADQLQEHFSDQIKGTLQRNSLCNLLVFNYNVSSESKTFPFNARLLYGDLCRSLPTEVIVSCTSDAPASLTEAATAHSDLFRRVPLHKAFRSFSSAGETLDGTP</sequence>
<dbReference type="Proteomes" id="UP000694522">
    <property type="component" value="Unplaced"/>
</dbReference>
<organism evidence="10 11">
    <name type="scientific">Amazona collaria</name>
    <name type="common">yellow-billed parrot</name>
    <dbReference type="NCBI Taxonomy" id="241587"/>
    <lineage>
        <taxon>Eukaryota</taxon>
        <taxon>Metazoa</taxon>
        <taxon>Chordata</taxon>
        <taxon>Craniata</taxon>
        <taxon>Vertebrata</taxon>
        <taxon>Euteleostomi</taxon>
        <taxon>Archelosauria</taxon>
        <taxon>Archosauria</taxon>
        <taxon>Dinosauria</taxon>
        <taxon>Saurischia</taxon>
        <taxon>Theropoda</taxon>
        <taxon>Coelurosauria</taxon>
        <taxon>Aves</taxon>
        <taxon>Neognathae</taxon>
        <taxon>Neoaves</taxon>
        <taxon>Telluraves</taxon>
        <taxon>Australaves</taxon>
        <taxon>Psittaciformes</taxon>
        <taxon>Psittacidae</taxon>
        <taxon>Amazona</taxon>
    </lineage>
</organism>
<evidence type="ECO:0000256" key="3">
    <source>
        <dbReference type="ARBA" id="ARBA00007321"/>
    </source>
</evidence>
<comment type="subcellular location">
    <subcellularLocation>
        <location evidence="2">Chromosome</location>
        <location evidence="2">Centromere</location>
    </subcellularLocation>
    <subcellularLocation>
        <location evidence="1">Nucleus</location>
    </subcellularLocation>
</comment>
<protein>
    <recommendedName>
        <fullName evidence="4">Centromere protein O</fullName>
    </recommendedName>
</protein>
<feature type="region of interest" description="Disordered" evidence="9">
    <location>
        <begin position="1"/>
        <end position="20"/>
    </location>
</feature>
<dbReference type="Pfam" id="PF09496">
    <property type="entry name" value="CENP-O"/>
    <property type="match status" value="1"/>
</dbReference>
<feature type="coiled-coil region" evidence="8">
    <location>
        <begin position="103"/>
        <end position="154"/>
    </location>
</feature>
<accession>A0A8B9IUR4</accession>
<reference evidence="10" key="1">
    <citation type="submission" date="2025-08" db="UniProtKB">
        <authorList>
            <consortium name="Ensembl"/>
        </authorList>
    </citation>
    <scope>IDENTIFICATION</scope>
</reference>
<dbReference type="PANTHER" id="PTHR14582">
    <property type="entry name" value="INNER KINETOCHORE SUBUNIT MAL2"/>
    <property type="match status" value="1"/>
</dbReference>
<evidence type="ECO:0000313" key="11">
    <source>
        <dbReference type="Proteomes" id="UP000694522"/>
    </source>
</evidence>
<evidence type="ECO:0000256" key="1">
    <source>
        <dbReference type="ARBA" id="ARBA00004123"/>
    </source>
</evidence>
<dbReference type="PANTHER" id="PTHR14582:SF1">
    <property type="entry name" value="CENTROMERE PROTEIN O"/>
    <property type="match status" value="1"/>
</dbReference>
<reference evidence="10" key="2">
    <citation type="submission" date="2025-09" db="UniProtKB">
        <authorList>
            <consortium name="Ensembl"/>
        </authorList>
    </citation>
    <scope>IDENTIFICATION</scope>
</reference>
<evidence type="ECO:0000256" key="4">
    <source>
        <dbReference type="ARBA" id="ARBA00016395"/>
    </source>
</evidence>
<evidence type="ECO:0000256" key="9">
    <source>
        <dbReference type="SAM" id="MobiDB-lite"/>
    </source>
</evidence>
<keyword evidence="6" id="KW-0539">Nucleus</keyword>
<dbReference type="CDD" id="cd23836">
    <property type="entry name" value="DRWD-C_CENP-O"/>
    <property type="match status" value="1"/>
</dbReference>
<evidence type="ECO:0000256" key="2">
    <source>
        <dbReference type="ARBA" id="ARBA00004584"/>
    </source>
</evidence>
<evidence type="ECO:0000256" key="8">
    <source>
        <dbReference type="SAM" id="Coils"/>
    </source>
</evidence>
<dbReference type="InterPro" id="IPR018464">
    <property type="entry name" value="CENP-O"/>
</dbReference>
<keyword evidence="5" id="KW-0158">Chromosome</keyword>
<keyword evidence="11" id="KW-1185">Reference proteome</keyword>
<evidence type="ECO:0000256" key="6">
    <source>
        <dbReference type="ARBA" id="ARBA00023242"/>
    </source>
</evidence>
<keyword evidence="8" id="KW-0175">Coiled coil</keyword>
<dbReference type="GO" id="GO:0005634">
    <property type="term" value="C:nucleus"/>
    <property type="evidence" value="ECO:0007669"/>
    <property type="project" value="UniProtKB-SubCell"/>
</dbReference>
<evidence type="ECO:0000313" key="10">
    <source>
        <dbReference type="Ensembl" id="ENSACOP00000007494.1"/>
    </source>
</evidence>
<evidence type="ECO:0000256" key="7">
    <source>
        <dbReference type="ARBA" id="ARBA00023328"/>
    </source>
</evidence>
<dbReference type="AlphaFoldDB" id="A0A8B9IUR4"/>
<evidence type="ECO:0000256" key="5">
    <source>
        <dbReference type="ARBA" id="ARBA00022454"/>
    </source>
</evidence>
<name>A0A8B9IUR4_9PSIT</name>
<keyword evidence="7" id="KW-0137">Centromere</keyword>
<dbReference type="Ensembl" id="ENSACOT00000007759.1">
    <property type="protein sequence ID" value="ENSACOP00000007494.1"/>
    <property type="gene ID" value="ENSACOG00000005268.1"/>
</dbReference>